<organism evidence="1">
    <name type="scientific">Rhizophora mucronata</name>
    <name type="common">Asiatic mangrove</name>
    <dbReference type="NCBI Taxonomy" id="61149"/>
    <lineage>
        <taxon>Eukaryota</taxon>
        <taxon>Viridiplantae</taxon>
        <taxon>Streptophyta</taxon>
        <taxon>Embryophyta</taxon>
        <taxon>Tracheophyta</taxon>
        <taxon>Spermatophyta</taxon>
        <taxon>Magnoliopsida</taxon>
        <taxon>eudicotyledons</taxon>
        <taxon>Gunneridae</taxon>
        <taxon>Pentapetalae</taxon>
        <taxon>rosids</taxon>
        <taxon>fabids</taxon>
        <taxon>Malpighiales</taxon>
        <taxon>Rhizophoraceae</taxon>
        <taxon>Rhizophora</taxon>
    </lineage>
</organism>
<accession>A0A2P2JYL4</accession>
<evidence type="ECO:0000313" key="1">
    <source>
        <dbReference type="EMBL" id="MBW98566.1"/>
    </source>
</evidence>
<dbReference type="EMBL" id="GGEC01018083">
    <property type="protein sequence ID" value="MBW98566.1"/>
    <property type="molecule type" value="Transcribed_RNA"/>
</dbReference>
<name>A0A2P2JYL4_RHIMU</name>
<sequence length="78" mass="8501">MTYSFVQAIERGHGNTYGNMLNAMRSTISNTGTKPDGGNGTPLLTMLLSGGSYFGRLRQAPQLTAYGKFDVNSKRFSF</sequence>
<dbReference type="AlphaFoldDB" id="A0A2P2JYL4"/>
<reference evidence="1" key="1">
    <citation type="submission" date="2018-02" db="EMBL/GenBank/DDBJ databases">
        <title>Rhizophora mucronata_Transcriptome.</title>
        <authorList>
            <person name="Meera S.P."/>
            <person name="Sreeshan A."/>
            <person name="Augustine A."/>
        </authorList>
    </citation>
    <scope>NUCLEOTIDE SEQUENCE</scope>
    <source>
        <tissue evidence="1">Leaf</tissue>
    </source>
</reference>
<protein>
    <submittedName>
        <fullName evidence="1">Uncharacterized protein</fullName>
    </submittedName>
</protein>
<proteinExistence type="predicted"/>